<dbReference type="AlphaFoldDB" id="A0A8X8XAP8"/>
<keyword evidence="6" id="KW-1185">Reference proteome</keyword>
<dbReference type="SMART" id="SM00360">
    <property type="entry name" value="RRM"/>
    <property type="match status" value="1"/>
</dbReference>
<dbReference type="Gene3D" id="3.30.70.330">
    <property type="match status" value="1"/>
</dbReference>
<evidence type="ECO:0000256" key="1">
    <source>
        <dbReference type="ARBA" id="ARBA00022884"/>
    </source>
</evidence>
<name>A0A8X8XAP8_SALSN</name>
<comment type="caution">
    <text evidence="5">The sequence shown here is derived from an EMBL/GenBank/DDBJ whole genome shotgun (WGS) entry which is preliminary data.</text>
</comment>
<evidence type="ECO:0000256" key="3">
    <source>
        <dbReference type="SAM" id="MobiDB-lite"/>
    </source>
</evidence>
<feature type="compositionally biased region" description="Gly residues" evidence="3">
    <location>
        <begin position="287"/>
        <end position="296"/>
    </location>
</feature>
<organism evidence="5">
    <name type="scientific">Salvia splendens</name>
    <name type="common">Scarlet sage</name>
    <dbReference type="NCBI Taxonomy" id="180675"/>
    <lineage>
        <taxon>Eukaryota</taxon>
        <taxon>Viridiplantae</taxon>
        <taxon>Streptophyta</taxon>
        <taxon>Embryophyta</taxon>
        <taxon>Tracheophyta</taxon>
        <taxon>Spermatophyta</taxon>
        <taxon>Magnoliopsida</taxon>
        <taxon>eudicotyledons</taxon>
        <taxon>Gunneridae</taxon>
        <taxon>Pentapetalae</taxon>
        <taxon>asterids</taxon>
        <taxon>lamiids</taxon>
        <taxon>Lamiales</taxon>
        <taxon>Lamiaceae</taxon>
        <taxon>Nepetoideae</taxon>
        <taxon>Mentheae</taxon>
        <taxon>Salviinae</taxon>
        <taxon>Salvia</taxon>
        <taxon>Salvia subgen. Calosphace</taxon>
        <taxon>core Calosphace</taxon>
    </lineage>
</organism>
<dbReference type="InterPro" id="IPR035979">
    <property type="entry name" value="RBD_domain_sf"/>
</dbReference>
<evidence type="ECO:0000259" key="4">
    <source>
        <dbReference type="PROSITE" id="PS50102"/>
    </source>
</evidence>
<protein>
    <recommendedName>
        <fullName evidence="4">RRM domain-containing protein</fullName>
    </recommendedName>
</protein>
<sequence length="296" mass="32616">MADAFWRYGDNRQPAVSLPAQMASKRTRSEFEMPSGRDTSSYYTPCNERPGNVVPRDTDSVNASYERYLRSLQVPSYGGQTGRPATGGLDGVHEIDDLRVLGMVQSGPAAAPQSRLMGVGGRPEISLPPDASSTLFVEGLPANCTRREVSHIFRPFVGYKEVRLVNKAPRNPGGDPVVLCFVDFESPAHAATAMDALQGQSAHDLLIFPVYNLCISANVLEVITRYNKLDGETLIEVGSNNDILHLDILFESWLWLIMDKTGYLFDENERDSGHLRVQFARNPPGPRLGGGHRANR</sequence>
<accession>A0A8X8XAP8</accession>
<dbReference type="CDD" id="cd21618">
    <property type="entry name" value="RRM_AtNSRA_like"/>
    <property type="match status" value="1"/>
</dbReference>
<dbReference type="InterPro" id="IPR012677">
    <property type="entry name" value="Nucleotide-bd_a/b_plait_sf"/>
</dbReference>
<feature type="region of interest" description="Disordered" evidence="3">
    <location>
        <begin position="19"/>
        <end position="58"/>
    </location>
</feature>
<dbReference type="EMBL" id="PNBA02000010">
    <property type="protein sequence ID" value="KAG6410065.1"/>
    <property type="molecule type" value="Genomic_DNA"/>
</dbReference>
<evidence type="ECO:0000313" key="5">
    <source>
        <dbReference type="EMBL" id="KAG6410065.1"/>
    </source>
</evidence>
<gene>
    <name evidence="5" type="ORF">SASPL_128113</name>
</gene>
<dbReference type="Proteomes" id="UP000298416">
    <property type="component" value="Unassembled WGS sequence"/>
</dbReference>
<keyword evidence="1 2" id="KW-0694">RNA-binding</keyword>
<feature type="domain" description="RRM" evidence="4">
    <location>
        <begin position="133"/>
        <end position="200"/>
    </location>
</feature>
<proteinExistence type="predicted"/>
<evidence type="ECO:0000256" key="2">
    <source>
        <dbReference type="PROSITE-ProRule" id="PRU00176"/>
    </source>
</evidence>
<dbReference type="Pfam" id="PF00076">
    <property type="entry name" value="RRM_1"/>
    <property type="match status" value="1"/>
</dbReference>
<reference evidence="5" key="1">
    <citation type="submission" date="2018-01" db="EMBL/GenBank/DDBJ databases">
        <authorList>
            <person name="Mao J.F."/>
        </authorList>
    </citation>
    <scope>NUCLEOTIDE SEQUENCE</scope>
    <source>
        <strain evidence="5">Huo1</strain>
        <tissue evidence="5">Leaf</tissue>
    </source>
</reference>
<dbReference type="PANTHER" id="PTHR10501">
    <property type="entry name" value="U1 SMALL NUCLEAR RIBONUCLEOPROTEIN A/U2 SMALL NUCLEAR RIBONUCLEOPROTEIN B"/>
    <property type="match status" value="1"/>
</dbReference>
<evidence type="ECO:0000313" key="6">
    <source>
        <dbReference type="Proteomes" id="UP000298416"/>
    </source>
</evidence>
<dbReference type="SUPFAM" id="SSF54928">
    <property type="entry name" value="RNA-binding domain, RBD"/>
    <property type="match status" value="1"/>
</dbReference>
<reference evidence="5" key="2">
    <citation type="submission" date="2020-08" db="EMBL/GenBank/DDBJ databases">
        <title>Plant Genome Project.</title>
        <authorList>
            <person name="Zhang R.-G."/>
        </authorList>
    </citation>
    <scope>NUCLEOTIDE SEQUENCE</scope>
    <source>
        <strain evidence="5">Huo1</strain>
        <tissue evidence="5">Leaf</tissue>
    </source>
</reference>
<feature type="region of interest" description="Disordered" evidence="3">
    <location>
        <begin position="275"/>
        <end position="296"/>
    </location>
</feature>
<dbReference type="GO" id="GO:0003723">
    <property type="term" value="F:RNA binding"/>
    <property type="evidence" value="ECO:0007669"/>
    <property type="project" value="UniProtKB-UniRule"/>
</dbReference>
<dbReference type="InterPro" id="IPR000504">
    <property type="entry name" value="RRM_dom"/>
</dbReference>
<dbReference type="PROSITE" id="PS50102">
    <property type="entry name" value="RRM"/>
    <property type="match status" value="1"/>
</dbReference>